<keyword evidence="1" id="KW-0812">Transmembrane</keyword>
<evidence type="ECO:0000256" key="1">
    <source>
        <dbReference type="SAM" id="Phobius"/>
    </source>
</evidence>
<feature type="transmembrane region" description="Helical" evidence="1">
    <location>
        <begin position="21"/>
        <end position="43"/>
    </location>
</feature>
<organism evidence="2">
    <name type="scientific">Ruegeria sp. PrR005</name>
    <dbReference type="NCBI Taxonomy" id="2706882"/>
    <lineage>
        <taxon>Bacteria</taxon>
        <taxon>Pseudomonadati</taxon>
        <taxon>Pseudomonadota</taxon>
        <taxon>Alphaproteobacteria</taxon>
        <taxon>Rhodobacterales</taxon>
        <taxon>Roseobacteraceae</taxon>
        <taxon>Ruegeria</taxon>
    </lineage>
</organism>
<feature type="transmembrane region" description="Helical" evidence="1">
    <location>
        <begin position="49"/>
        <end position="68"/>
    </location>
</feature>
<dbReference type="AlphaFoldDB" id="A0A6B2NPW6"/>
<accession>A0A6B2NPW6</accession>
<comment type="caution">
    <text evidence="2">The sequence shown here is derived from an EMBL/GenBank/DDBJ whole genome shotgun (WGS) entry which is preliminary data.</text>
</comment>
<dbReference type="RefSeq" id="WP_164129576.1">
    <property type="nucleotide sequence ID" value="NZ_JAAGOX010000013.1"/>
</dbReference>
<reference evidence="2" key="1">
    <citation type="submission" date="2020-02" db="EMBL/GenBank/DDBJ databases">
        <title>Delineation of the pyrene-degrading pathway in Roseobacter clade bacteria by genomic analysis.</title>
        <authorList>
            <person name="Zhou H."/>
            <person name="Wang H."/>
        </authorList>
    </citation>
    <scope>NUCLEOTIDE SEQUENCE</scope>
    <source>
        <strain evidence="2">PrR005</strain>
    </source>
</reference>
<gene>
    <name evidence="2" type="ORF">G0P99_10630</name>
</gene>
<dbReference type="EMBL" id="JAAGOX010000013">
    <property type="protein sequence ID" value="NDW45418.1"/>
    <property type="molecule type" value="Genomic_DNA"/>
</dbReference>
<proteinExistence type="predicted"/>
<sequence length="318" mass="34815">MGKRAIDYLLGDIRAQAHVLKWARLIFSAVGVAAIAVGQVWIASGWGTTVFWCGVAMVVLTGVVLFFFEKDSASLILDLNASEVLVGEQADHIRYLERREEILLSWQSITKLLSELLDQALTATDLGAEAKKVFFTAVVEILADYKFSLFRIADEYCNISIYELSAETGCLECIACFRSRPSDALGEHRSWKVGEGHVGKAFELQRELICGDASAPDIKPWISASPANFDGRDDERYVSLAAVPIGVNADEPVGVLIVTSNVAMRFANSDENHGDENVKEERRLAVAALQDFAAQVGQLVAVFRLREATHAEGTSSDE</sequence>
<keyword evidence="1" id="KW-0472">Membrane</keyword>
<name>A0A6B2NPW6_9RHOB</name>
<keyword evidence="1" id="KW-1133">Transmembrane helix</keyword>
<evidence type="ECO:0000313" key="2">
    <source>
        <dbReference type="EMBL" id="NDW45418.1"/>
    </source>
</evidence>
<evidence type="ECO:0008006" key="3">
    <source>
        <dbReference type="Google" id="ProtNLM"/>
    </source>
</evidence>
<dbReference type="SUPFAM" id="SSF55781">
    <property type="entry name" value="GAF domain-like"/>
    <property type="match status" value="1"/>
</dbReference>
<dbReference type="Gene3D" id="3.30.450.40">
    <property type="match status" value="1"/>
</dbReference>
<dbReference type="InterPro" id="IPR029016">
    <property type="entry name" value="GAF-like_dom_sf"/>
</dbReference>
<protein>
    <recommendedName>
        <fullName evidence="3">GAF domain-containing protein</fullName>
    </recommendedName>
</protein>